<organism evidence="12 13">
    <name type="scientific">Endocarpon pusillum</name>
    <dbReference type="NCBI Taxonomy" id="364733"/>
    <lineage>
        <taxon>Eukaryota</taxon>
        <taxon>Fungi</taxon>
        <taxon>Dikarya</taxon>
        <taxon>Ascomycota</taxon>
        <taxon>Pezizomycotina</taxon>
        <taxon>Eurotiomycetes</taxon>
        <taxon>Chaetothyriomycetidae</taxon>
        <taxon>Verrucariales</taxon>
        <taxon>Verrucariaceae</taxon>
        <taxon>Endocarpon</taxon>
    </lineage>
</organism>
<feature type="domain" description="DOP1 N-terminal" evidence="8">
    <location>
        <begin position="38"/>
        <end position="351"/>
    </location>
</feature>
<sequence>MTLNPGLILRSTSPATSDDSSQRGRRGRELQDETLTKDKAFRRYVAGVDRALGLFDATLQEWADYISFLSRLLKAFHTHPEGITLIPRKYLVAKRLAQCMHPSLPSGVHQKALEVCRFIFGLIGKDGLAEDLAFYLPGIASTLTFASISVRSLFLSLIEEYVLKLPTSALRPALKALILALLPGLEEESSDEFEKTTQLLNQFKQTFGSVGLGQLFWQNLFLASITSPSRRQGVLVYLSRYLPKLSNAVPNSAASVGDEDLKSVEIAAVTIPEPGLLLRCFATGLADEQMLVQRGFLDLLVSHLPLHASIFRQQVLVDDLQLLMSAAVGVVLRRDMSLNRRLWSWFMGPEQKVKNESIPSTPDDTAPVGGRNSTADPDMPSYYQTYGVQTLTQSLQSMIKLESHTPSTVSRPFRIGLSLMDQWEIGNPVINVVFLSLIRSLHAYQQIATSREEFGEVFRSANVFFDGVESTLIWSRMLGLVLADGKAKGDILRDLDLATFVISNFNVREEEMVVLHIPLVSLALLENLSQVDETKTSNASPLCDREVQCAMFHVLTRMIDMIPERAFTSEGSSSGTPTGTPTGAIKEMVKSFFDQNQDAAQASQLPIFPRMLGQHFLQLLTSMINKQMRFDTDGSDLSRSVQVLSLLLTKLPSYDGLGGPVLVRALEERLALGAELPFAVVSSATALVTNFLVVNPPSHIIQADDVLQIVPLLVRRLWTYLSFSSPQQHIETVQLLEDIQHLVWKEELVTSTILALLVGADADLNESYHPNKEAFERFATLWSHSHKATKALARSNGGALASRHGGRKGSTDEHQQQSTNAFSSMLSQAMISVLNVLRGPDTEVYVVCRDWLQSLADLSRVFDTLIASIKKSLSSDTKDSASLDKIEAGSDLMDVLNQLVATQSRDQWVRFALQPGTTSNNHQSFKARASGTESVQITVAKLCQEVIQKHELHGDQLTFRQILRLQRATLNLLRQLFSRSNNEPLIELQIDHLLVAQLGRSVVLEGRLLQSDLLDTLLIILTSKVNVKRVREAKRDPSMEEERPEGRPKLSNTSISSRITLSTQQIDTSKLLEAPDDLLTCLLKGIANSSSRDVIHKWVQLVCESIYFYTSSIFNILMKMVETFCKQIELCFVGMKAQYEKESLVERNFETPLSHLLNGLDFVLARAHEQLLAEEDGLSTNNSPEPQQGFFGAMVSGSLPRQARNNTNNNRLTVILCFQDALNTCFNIWSWQSLNSGSSDTLASFQFASQKIRGRSRRMLEHLLSAEPLESIEALAHIWVKAVAENDTIRTESLLGLVHTLEGSRPGITMPAMFNAIYSRTHSSVLVLSQKSTLSSNLTESDLVAFLSVYAQSLEDDVLEEIWKDCTTFLRDVLGNPMPHRQILIQLIHSIAILGGKMENTNFGEERKMRRELADLFIRLLTAIFTIKPQSSSREKTSIEFAEFGSDSVEQALDQNFAAVSALLDESDRLVPVMTHVVSNIITPLFRSRQFPQSVTLTTLNLLLKISKIQNASKTWKKELTDSLNDPKFFSSPLSIVKDGWLQLLRQLAFIEKTLLAELLSRLNSPTAAGIMFGVGATAARLEADKKAQLNLRRICCIVLAVEYDTFAIHLGMLQAKLEELFTASSISSPSSTTRSEIYMVIRALILKSSAGQMASFWPLLNTELRAAFSSIYDDNEDQTYNNYSLLQAAKLLDVLLLTNPEDFQPQEWLFVTDTVDAVYRPEDWHPTALIDEVAQAMMENADSDSSTKPPLSATVILAPPDENDHNSLRKPWLSGDQTRNVTEAEIPEALLRPFFGQLSIHVYERTYSLMEPDIEACREDLLRDLFDERTLVGS</sequence>
<name>A0A8H7E6F4_9EURO</name>
<dbReference type="InterPro" id="IPR040314">
    <property type="entry name" value="DOP1"/>
</dbReference>
<feature type="domain" description="DOP1-like TPR" evidence="11">
    <location>
        <begin position="999"/>
        <end position="1158"/>
    </location>
</feature>
<comment type="subcellular location">
    <subcellularLocation>
        <location evidence="1">Golgi apparatus membrane</location>
        <topology evidence="1">Peripheral membrane protein</topology>
    </subcellularLocation>
</comment>
<evidence type="ECO:0000256" key="5">
    <source>
        <dbReference type="ARBA" id="ARBA00023136"/>
    </source>
</evidence>
<dbReference type="GO" id="GO:0005829">
    <property type="term" value="C:cytosol"/>
    <property type="evidence" value="ECO:0007669"/>
    <property type="project" value="GOC"/>
</dbReference>
<evidence type="ECO:0000259" key="9">
    <source>
        <dbReference type="Pfam" id="PF24597"/>
    </source>
</evidence>
<feature type="region of interest" description="Disordered" evidence="7">
    <location>
        <begin position="354"/>
        <end position="376"/>
    </location>
</feature>
<dbReference type="GO" id="GO:0006895">
    <property type="term" value="P:Golgi to endosome transport"/>
    <property type="evidence" value="ECO:0007669"/>
    <property type="project" value="InterPro"/>
</dbReference>
<dbReference type="PANTHER" id="PTHR14042">
    <property type="entry name" value="DOPEY-RELATED"/>
    <property type="match status" value="1"/>
</dbReference>
<evidence type="ECO:0000256" key="4">
    <source>
        <dbReference type="ARBA" id="ARBA00023034"/>
    </source>
</evidence>
<dbReference type="EMBL" id="JAACFV010000033">
    <property type="protein sequence ID" value="KAF7510175.1"/>
    <property type="molecule type" value="Genomic_DNA"/>
</dbReference>
<dbReference type="InterPro" id="IPR007249">
    <property type="entry name" value="DOP1_N"/>
</dbReference>
<dbReference type="GO" id="GO:0000139">
    <property type="term" value="C:Golgi membrane"/>
    <property type="evidence" value="ECO:0007669"/>
    <property type="project" value="UniProtKB-SubCell"/>
</dbReference>
<keyword evidence="2" id="KW-0813">Transport</keyword>
<comment type="caution">
    <text evidence="12">The sequence shown here is derived from an EMBL/GenBank/DDBJ whole genome shotgun (WGS) entry which is preliminary data.</text>
</comment>
<dbReference type="Pfam" id="PF24601">
    <property type="entry name" value="TPR_DOP1"/>
    <property type="match status" value="1"/>
</dbReference>
<evidence type="ECO:0000259" key="10">
    <source>
        <dbReference type="Pfam" id="PF24598"/>
    </source>
</evidence>
<dbReference type="OrthoDB" id="297643at2759"/>
<keyword evidence="5" id="KW-0472">Membrane</keyword>
<feature type="domain" description="DOP1-like C-terminal" evidence="10">
    <location>
        <begin position="1346"/>
        <end position="1809"/>
    </location>
</feature>
<evidence type="ECO:0000259" key="11">
    <source>
        <dbReference type="Pfam" id="PF24601"/>
    </source>
</evidence>
<reference evidence="12" key="1">
    <citation type="submission" date="2020-02" db="EMBL/GenBank/DDBJ databases">
        <authorList>
            <person name="Palmer J.M."/>
        </authorList>
    </citation>
    <scope>NUCLEOTIDE SEQUENCE</scope>
    <source>
        <strain evidence="12">EPUS1.4</strain>
        <tissue evidence="12">Thallus</tissue>
    </source>
</reference>
<feature type="region of interest" description="Disordered" evidence="7">
    <location>
        <begin position="1031"/>
        <end position="1052"/>
    </location>
</feature>
<feature type="compositionally biased region" description="Basic and acidic residues" evidence="7">
    <location>
        <begin position="1031"/>
        <end position="1048"/>
    </location>
</feature>
<dbReference type="InterPro" id="IPR056457">
    <property type="entry name" value="DOP1_C"/>
</dbReference>
<protein>
    <recommendedName>
        <fullName evidence="14">Dopey N-terminal domain-containing protein</fullName>
    </recommendedName>
</protein>
<dbReference type="Proteomes" id="UP000606974">
    <property type="component" value="Unassembled WGS sequence"/>
</dbReference>
<dbReference type="InterPro" id="IPR056459">
    <property type="entry name" value="TPR_DOP1"/>
</dbReference>
<evidence type="ECO:0000256" key="7">
    <source>
        <dbReference type="SAM" id="MobiDB-lite"/>
    </source>
</evidence>
<keyword evidence="4" id="KW-0333">Golgi apparatus</keyword>
<dbReference type="Pfam" id="PF24597">
    <property type="entry name" value="TPR_DOP1_M"/>
    <property type="match status" value="1"/>
</dbReference>
<dbReference type="PANTHER" id="PTHR14042:SF24">
    <property type="entry name" value="PROTEIN DOPEY-1 HOMOLOG"/>
    <property type="match status" value="1"/>
</dbReference>
<keyword evidence="13" id="KW-1185">Reference proteome</keyword>
<gene>
    <name evidence="12" type="ORF">GJ744_007074</name>
</gene>
<evidence type="ECO:0008006" key="14">
    <source>
        <dbReference type="Google" id="ProtNLM"/>
    </source>
</evidence>
<dbReference type="InterPro" id="IPR056458">
    <property type="entry name" value="TPR_DOP1_M"/>
</dbReference>
<evidence type="ECO:0000256" key="1">
    <source>
        <dbReference type="ARBA" id="ARBA00004395"/>
    </source>
</evidence>
<dbReference type="Pfam" id="PF24598">
    <property type="entry name" value="DOP1_C"/>
    <property type="match status" value="1"/>
</dbReference>
<accession>A0A8H7E6F4</accession>
<evidence type="ECO:0000256" key="6">
    <source>
        <dbReference type="ARBA" id="ARBA00046326"/>
    </source>
</evidence>
<feature type="region of interest" description="Disordered" evidence="7">
    <location>
        <begin position="798"/>
        <end position="819"/>
    </location>
</feature>
<dbReference type="SUPFAM" id="SSF48371">
    <property type="entry name" value="ARM repeat"/>
    <property type="match status" value="1"/>
</dbReference>
<feature type="region of interest" description="Disordered" evidence="7">
    <location>
        <begin position="11"/>
        <end position="32"/>
    </location>
</feature>
<keyword evidence="3" id="KW-0653">Protein transport</keyword>
<dbReference type="GO" id="GO:0005802">
    <property type="term" value="C:trans-Golgi network"/>
    <property type="evidence" value="ECO:0007669"/>
    <property type="project" value="TreeGrafter"/>
</dbReference>
<evidence type="ECO:0000313" key="13">
    <source>
        <dbReference type="Proteomes" id="UP000606974"/>
    </source>
</evidence>
<dbReference type="GO" id="GO:0015031">
    <property type="term" value="P:protein transport"/>
    <property type="evidence" value="ECO:0007669"/>
    <property type="project" value="UniProtKB-KW"/>
</dbReference>
<evidence type="ECO:0000313" key="12">
    <source>
        <dbReference type="EMBL" id="KAF7510175.1"/>
    </source>
</evidence>
<evidence type="ECO:0000256" key="2">
    <source>
        <dbReference type="ARBA" id="ARBA00022448"/>
    </source>
</evidence>
<proteinExistence type="inferred from homology"/>
<dbReference type="InterPro" id="IPR016024">
    <property type="entry name" value="ARM-type_fold"/>
</dbReference>
<dbReference type="Pfam" id="PF04118">
    <property type="entry name" value="Dopey_N"/>
    <property type="match status" value="1"/>
</dbReference>
<feature type="domain" description="DOP1-like middle TPR" evidence="9">
    <location>
        <begin position="382"/>
        <end position="576"/>
    </location>
</feature>
<evidence type="ECO:0000256" key="3">
    <source>
        <dbReference type="ARBA" id="ARBA00022927"/>
    </source>
</evidence>
<evidence type="ECO:0000259" key="8">
    <source>
        <dbReference type="Pfam" id="PF04118"/>
    </source>
</evidence>
<dbReference type="GO" id="GO:0005768">
    <property type="term" value="C:endosome"/>
    <property type="evidence" value="ECO:0007669"/>
    <property type="project" value="TreeGrafter"/>
</dbReference>
<comment type="similarity">
    <text evidence="6">Belongs to the DOP1 family.</text>
</comment>